<feature type="region of interest" description="Disordered" evidence="1">
    <location>
        <begin position="542"/>
        <end position="566"/>
    </location>
</feature>
<evidence type="ECO:0000313" key="3">
    <source>
        <dbReference type="EMBL" id="KAK9951442.1"/>
    </source>
</evidence>
<feature type="region of interest" description="Disordered" evidence="1">
    <location>
        <begin position="1050"/>
        <end position="1073"/>
    </location>
</feature>
<accession>A0AAW1YSF0</accession>
<feature type="region of interest" description="Disordered" evidence="1">
    <location>
        <begin position="250"/>
        <end position="283"/>
    </location>
</feature>
<dbReference type="PANTHER" id="PTHR33870:SF4">
    <property type="entry name" value="CARDIOMYOPATHY-ASSOCIATED PROTEIN"/>
    <property type="match status" value="1"/>
</dbReference>
<feature type="compositionally biased region" description="Low complexity" evidence="1">
    <location>
        <begin position="550"/>
        <end position="566"/>
    </location>
</feature>
<sequence>MGGLVLEIGSQISKFVIISIKTCYRSVGKHPFVVGILLFFIFLHRSFPLLFSLLVSTSPVLVCTAVLLGTLLSFGQSNIPDIENEDRFTHDSASLRTWVPGDDTVVVERDVSFSTEKFSVSVSGAAAAATTTTTRDVVDASLEEARPTYYRVNGEVGDHDVYVPLINENLVQTQSDKRVIEDVDRDTELENQRNIYEEKLRVEGRANDVEDVEKQYTLLEKVRDQIFQVKDDISPRGSLNAHRGEHLDSFVGGFGNDNAADNDEGDEDSDSESDGAESSSPDASMADILPILDELHPLLDLEVSQPAHIPHDGSDAASDRSDRSNDSSVESDEDDENQDGQVEEDGVGYNGGDEEEMQAQGGKEDENKSAITWTEDDQKNLMDLGNLELERNQRLENLIARRRARKSFKLTAEKNLIDFDGVDLPFNVSPISTTRRNPFDFPYDDSYGNMGLPPIPGSAPSILLARRNPFDLPYDSNEEKPDLKGDHFEQEFIALHANDAFFRRHESFSLGASNLGDAKQERQDLKWRPVFVPERLASEGTRHSSFQRQLSEVSESKLSSVPDTDSVSSVADLDDRKFSEQDFTKETEIISNIYHASGLVDHGSHSYDDVYSLEMLQDDKRDVLNDGLEIKLGERENLEPSLSDNGGSATLVEQVTNELHLNPELVEEEDSSSRSSLSSLSEADAKNSDVRKGGNSLESSGDLVKEFLISPQHSLQESVVQFMSRTVDGNQFEEPVYDSIPHEAENLISLNSISSDMQAEITEIVAPQASAEQYQDSDMHGESIEKATSGNEAVCGATSKVHGADAVEGDLVNYNQLQLSCSHSEVEVNLSRNLEVNAASSDSSYRYLLSDEQTSEQEKNLSWLDKSMVEPCLDDHLEALVMEDNIKEEVDDIKEIDAQLLLELDTVGDFSVKEVVAEPLHVELITEEANAVSTGSGLSITDSNLSEPNQELPVLGQIHEEVDIDGAFKQIHEGVDVEEVMLSSVVDNELEVEISKSTVQTSSELLIVEATSLEDSVTSSNQASNGSVNEFPQLLDTEGSAEVPLEDIPSAFNTHTPRKQLSEGNVGELPNPSNSNNVLAEVGSELAGEIVSSNIGVEETITTDTPLRQVSEDDVGELPNPSNSKDVLAEVGIQAVGEIVSSNIGVEETITTDTPLREVSEDDVGELPNPSNSKVVSAKVGTEAVEEIVSSNVVFGVEETITTDTPLRNVSEDDVGELPNPSNSNDVLAEVGTEAVGEIVSSNVVFGVEETITTDTPLRQASEDDVGELPKPSHPKDVSEEVRTKIGDSIEEIGSSNTGSSVGETIPTHAALKQVSESNVGETIEIASSNREVVPEIATQVSEKNVGVGVGELPNPSNSNDGLAE</sequence>
<evidence type="ECO:0000256" key="2">
    <source>
        <dbReference type="SAM" id="Phobius"/>
    </source>
</evidence>
<reference evidence="3 4" key="1">
    <citation type="journal article" date="2023" name="G3 (Bethesda)">
        <title>A chromosome-length genome assembly and annotation of blackberry (Rubus argutus, cv. 'Hillquist').</title>
        <authorList>
            <person name="Bruna T."/>
            <person name="Aryal R."/>
            <person name="Dudchenko O."/>
            <person name="Sargent D.J."/>
            <person name="Mead D."/>
            <person name="Buti M."/>
            <person name="Cavallini A."/>
            <person name="Hytonen T."/>
            <person name="Andres J."/>
            <person name="Pham M."/>
            <person name="Weisz D."/>
            <person name="Mascagni F."/>
            <person name="Usai G."/>
            <person name="Natali L."/>
            <person name="Bassil N."/>
            <person name="Fernandez G.E."/>
            <person name="Lomsadze A."/>
            <person name="Armour M."/>
            <person name="Olukolu B."/>
            <person name="Poorten T."/>
            <person name="Britton C."/>
            <person name="Davik J."/>
            <person name="Ashrafi H."/>
            <person name="Aiden E.L."/>
            <person name="Borodovsky M."/>
            <person name="Worthington M."/>
        </authorList>
    </citation>
    <scope>NUCLEOTIDE SEQUENCE [LARGE SCALE GENOMIC DNA]</scope>
    <source>
        <strain evidence="3">PI 553951</strain>
    </source>
</reference>
<feature type="compositionally biased region" description="Acidic residues" evidence="1">
    <location>
        <begin position="260"/>
        <end position="275"/>
    </location>
</feature>
<dbReference type="Proteomes" id="UP001457282">
    <property type="component" value="Unassembled WGS sequence"/>
</dbReference>
<feature type="transmembrane region" description="Helical" evidence="2">
    <location>
        <begin position="50"/>
        <end position="74"/>
    </location>
</feature>
<dbReference type="EMBL" id="JBEDUW010000001">
    <property type="protein sequence ID" value="KAK9951442.1"/>
    <property type="molecule type" value="Genomic_DNA"/>
</dbReference>
<gene>
    <name evidence="3" type="ORF">M0R45_006883</name>
</gene>
<feature type="compositionally biased region" description="Basic and acidic residues" evidence="1">
    <location>
        <begin position="309"/>
        <end position="325"/>
    </location>
</feature>
<organism evidence="3 4">
    <name type="scientific">Rubus argutus</name>
    <name type="common">Southern blackberry</name>
    <dbReference type="NCBI Taxonomy" id="59490"/>
    <lineage>
        <taxon>Eukaryota</taxon>
        <taxon>Viridiplantae</taxon>
        <taxon>Streptophyta</taxon>
        <taxon>Embryophyta</taxon>
        <taxon>Tracheophyta</taxon>
        <taxon>Spermatophyta</taxon>
        <taxon>Magnoliopsida</taxon>
        <taxon>eudicotyledons</taxon>
        <taxon>Gunneridae</taxon>
        <taxon>Pentapetalae</taxon>
        <taxon>rosids</taxon>
        <taxon>fabids</taxon>
        <taxon>Rosales</taxon>
        <taxon>Rosaceae</taxon>
        <taxon>Rosoideae</taxon>
        <taxon>Rosoideae incertae sedis</taxon>
        <taxon>Rubus</taxon>
    </lineage>
</organism>
<keyword evidence="2" id="KW-0812">Transmembrane</keyword>
<feature type="region of interest" description="Disordered" evidence="1">
    <location>
        <begin position="663"/>
        <end position="697"/>
    </location>
</feature>
<feature type="compositionally biased region" description="Acidic residues" evidence="1">
    <location>
        <begin position="329"/>
        <end position="357"/>
    </location>
</feature>
<keyword evidence="4" id="KW-1185">Reference proteome</keyword>
<feature type="region of interest" description="Disordered" evidence="1">
    <location>
        <begin position="1255"/>
        <end position="1281"/>
    </location>
</feature>
<feature type="transmembrane region" description="Helical" evidence="2">
    <location>
        <begin position="27"/>
        <end position="43"/>
    </location>
</feature>
<comment type="caution">
    <text evidence="3">The sequence shown here is derived from an EMBL/GenBank/DDBJ whole genome shotgun (WGS) entry which is preliminary data.</text>
</comment>
<feature type="compositionally biased region" description="Low complexity" evidence="1">
    <location>
        <begin position="673"/>
        <end position="682"/>
    </location>
</feature>
<feature type="compositionally biased region" description="Basic and acidic residues" evidence="1">
    <location>
        <begin position="683"/>
        <end position="692"/>
    </location>
</feature>
<feature type="region of interest" description="Disordered" evidence="1">
    <location>
        <begin position="306"/>
        <end position="369"/>
    </location>
</feature>
<dbReference type="PANTHER" id="PTHR33870">
    <property type="entry name" value="CARDIOMYOPATHY-ASSOCIATED PROTEIN"/>
    <property type="match status" value="1"/>
</dbReference>
<evidence type="ECO:0000256" key="1">
    <source>
        <dbReference type="SAM" id="MobiDB-lite"/>
    </source>
</evidence>
<proteinExistence type="predicted"/>
<keyword evidence="2" id="KW-1133">Transmembrane helix</keyword>
<protein>
    <submittedName>
        <fullName evidence="3">Uncharacterized protein</fullName>
    </submittedName>
</protein>
<evidence type="ECO:0000313" key="4">
    <source>
        <dbReference type="Proteomes" id="UP001457282"/>
    </source>
</evidence>
<name>A0AAW1YSF0_RUBAR</name>
<keyword evidence="2" id="KW-0472">Membrane</keyword>